<dbReference type="Pfam" id="PF00651">
    <property type="entry name" value="BTB"/>
    <property type="match status" value="1"/>
</dbReference>
<dbReference type="GO" id="GO:0006357">
    <property type="term" value="P:regulation of transcription by RNA polymerase II"/>
    <property type="evidence" value="ECO:0007669"/>
    <property type="project" value="TreeGrafter"/>
</dbReference>
<accession>A0A7R9A5T5</accession>
<evidence type="ECO:0000313" key="10">
    <source>
        <dbReference type="EMBL" id="CAD7248707.1"/>
    </source>
</evidence>
<keyword evidence="3" id="KW-0862">Zinc</keyword>
<dbReference type="InterPro" id="IPR013087">
    <property type="entry name" value="Znf_C2H2_type"/>
</dbReference>
<keyword evidence="2 5" id="KW-0863">Zinc-finger</keyword>
<keyword evidence="6" id="KW-0175">Coiled coil</keyword>
<dbReference type="GO" id="GO:0048513">
    <property type="term" value="P:animal organ development"/>
    <property type="evidence" value="ECO:0007669"/>
    <property type="project" value="UniProtKB-ARBA"/>
</dbReference>
<evidence type="ECO:0000259" key="8">
    <source>
        <dbReference type="PROSITE" id="PS50097"/>
    </source>
</evidence>
<proteinExistence type="predicted"/>
<feature type="compositionally biased region" description="Polar residues" evidence="7">
    <location>
        <begin position="114"/>
        <end position="130"/>
    </location>
</feature>
<dbReference type="PROSITE" id="PS00028">
    <property type="entry name" value="ZINC_FINGER_C2H2_1"/>
    <property type="match status" value="1"/>
</dbReference>
<dbReference type="GO" id="GO:0048666">
    <property type="term" value="P:neuron development"/>
    <property type="evidence" value="ECO:0007669"/>
    <property type="project" value="UniProtKB-ARBA"/>
</dbReference>
<dbReference type="PROSITE" id="PS50097">
    <property type="entry name" value="BTB"/>
    <property type="match status" value="1"/>
</dbReference>
<sequence length="411" mass="46695">MPVYNVKWHAHHAETVQSFENLRHQESFIDITLFCNGQFLRAHKLVLGALSGYFERILIRDGPGTSLIHFFGMDMYILRFLVEFMYTGEVKVPSDDIEKFFEFAEKLEVKGLTGNRSKSSTTVSNGSNGVTVPPARVEDAVGHKRKSTHQSWQKCDGSVVPPKLQRSQMPRTRQDWVAYPSQWADQVLSPSQVGPLCSEAEEKEVEKVEENLIKVQEEIAGNNMETLETTVPLHAEFIEDDQLDELSSYHVEGTVEDTKPQDISRSIDPQDKNQLVAQSSYADGTAEEPEIPLDFPAEINPPDERLSDAQSSLADRNVEDPEPMNIPAGVDPKSLIHLQPYVWSGRELGSRKRSYFCPICPRVFLDKKQKAIEHSQQHTMEKPYQCFTCLKRFARKTNLQNHAIKAHQSKN</sequence>
<dbReference type="GO" id="GO:0003006">
    <property type="term" value="P:developmental process involved in reproduction"/>
    <property type="evidence" value="ECO:0007669"/>
    <property type="project" value="UniProtKB-ARBA"/>
</dbReference>
<organism evidence="10">
    <name type="scientific">Darwinula stevensoni</name>
    <dbReference type="NCBI Taxonomy" id="69355"/>
    <lineage>
        <taxon>Eukaryota</taxon>
        <taxon>Metazoa</taxon>
        <taxon>Ecdysozoa</taxon>
        <taxon>Arthropoda</taxon>
        <taxon>Crustacea</taxon>
        <taxon>Oligostraca</taxon>
        <taxon>Ostracoda</taxon>
        <taxon>Podocopa</taxon>
        <taxon>Podocopida</taxon>
        <taxon>Darwinulocopina</taxon>
        <taxon>Darwinuloidea</taxon>
        <taxon>Darwinulidae</taxon>
        <taxon>Darwinula</taxon>
    </lineage>
</organism>
<dbReference type="SUPFAM" id="SSF54695">
    <property type="entry name" value="POZ domain"/>
    <property type="match status" value="1"/>
</dbReference>
<dbReference type="FunFam" id="3.30.160.60:FF:000065">
    <property type="entry name" value="B-cell CLL/lymphoma 6, member B"/>
    <property type="match status" value="1"/>
</dbReference>
<dbReference type="PROSITE" id="PS50157">
    <property type="entry name" value="ZINC_FINGER_C2H2_2"/>
    <property type="match status" value="2"/>
</dbReference>
<gene>
    <name evidence="10" type="ORF">DSTB1V02_LOCUS8516</name>
</gene>
<evidence type="ECO:0000256" key="1">
    <source>
        <dbReference type="ARBA" id="ARBA00022723"/>
    </source>
</evidence>
<feature type="domain" description="BTB" evidence="8">
    <location>
        <begin position="29"/>
        <end position="94"/>
    </location>
</feature>
<dbReference type="InterPro" id="IPR011333">
    <property type="entry name" value="SKP1/BTB/POZ_sf"/>
</dbReference>
<dbReference type="OrthoDB" id="6435582at2759"/>
<dbReference type="SUPFAM" id="SSF57667">
    <property type="entry name" value="beta-beta-alpha zinc fingers"/>
    <property type="match status" value="1"/>
</dbReference>
<reference evidence="10" key="1">
    <citation type="submission" date="2020-11" db="EMBL/GenBank/DDBJ databases">
        <authorList>
            <person name="Tran Van P."/>
        </authorList>
    </citation>
    <scope>NUCLEOTIDE SEQUENCE</scope>
</reference>
<evidence type="ECO:0000259" key="9">
    <source>
        <dbReference type="PROSITE" id="PS50157"/>
    </source>
</evidence>
<evidence type="ECO:0000256" key="5">
    <source>
        <dbReference type="PROSITE-ProRule" id="PRU00042"/>
    </source>
</evidence>
<evidence type="ECO:0000313" key="11">
    <source>
        <dbReference type="Proteomes" id="UP000677054"/>
    </source>
</evidence>
<protein>
    <submittedName>
        <fullName evidence="10">Uncharacterized protein</fullName>
    </submittedName>
</protein>
<evidence type="ECO:0000256" key="6">
    <source>
        <dbReference type="SAM" id="Coils"/>
    </source>
</evidence>
<keyword evidence="1" id="KW-0479">Metal-binding</keyword>
<dbReference type="EMBL" id="LR901475">
    <property type="protein sequence ID" value="CAD7248707.1"/>
    <property type="molecule type" value="Genomic_DNA"/>
</dbReference>
<evidence type="ECO:0000256" key="3">
    <source>
        <dbReference type="ARBA" id="ARBA00022833"/>
    </source>
</evidence>
<feature type="domain" description="C2H2-type" evidence="9">
    <location>
        <begin position="355"/>
        <end position="383"/>
    </location>
</feature>
<dbReference type="SMART" id="SM00225">
    <property type="entry name" value="BTB"/>
    <property type="match status" value="1"/>
</dbReference>
<dbReference type="SMART" id="SM00355">
    <property type="entry name" value="ZnF_C2H2"/>
    <property type="match status" value="2"/>
</dbReference>
<evidence type="ECO:0000256" key="4">
    <source>
        <dbReference type="ARBA" id="ARBA00023242"/>
    </source>
</evidence>
<evidence type="ECO:0000256" key="2">
    <source>
        <dbReference type="ARBA" id="ARBA00022771"/>
    </source>
</evidence>
<dbReference type="Gene3D" id="3.30.710.10">
    <property type="entry name" value="Potassium Channel Kv1.1, Chain A"/>
    <property type="match status" value="1"/>
</dbReference>
<dbReference type="GO" id="GO:0008270">
    <property type="term" value="F:zinc ion binding"/>
    <property type="evidence" value="ECO:0007669"/>
    <property type="project" value="UniProtKB-KW"/>
</dbReference>
<dbReference type="AlphaFoldDB" id="A0A7R9A5T5"/>
<keyword evidence="4" id="KW-0539">Nucleus</keyword>
<feature type="domain" description="C2H2-type" evidence="9">
    <location>
        <begin position="384"/>
        <end position="411"/>
    </location>
</feature>
<dbReference type="InterPro" id="IPR051095">
    <property type="entry name" value="Dros_DevTransReg"/>
</dbReference>
<name>A0A7R9A5T5_9CRUS</name>
<dbReference type="CDD" id="cd18315">
    <property type="entry name" value="BTB_POZ_BAB-like"/>
    <property type="match status" value="1"/>
</dbReference>
<dbReference type="Proteomes" id="UP000677054">
    <property type="component" value="Unassembled WGS sequence"/>
</dbReference>
<dbReference type="InterPro" id="IPR000210">
    <property type="entry name" value="BTB/POZ_dom"/>
</dbReference>
<feature type="region of interest" description="Disordered" evidence="7">
    <location>
        <begin position="255"/>
        <end position="331"/>
    </location>
</feature>
<dbReference type="GO" id="GO:0005634">
    <property type="term" value="C:nucleus"/>
    <property type="evidence" value="ECO:0007669"/>
    <property type="project" value="TreeGrafter"/>
</dbReference>
<dbReference type="PANTHER" id="PTHR23110">
    <property type="entry name" value="BTB DOMAIN TRANSCRIPTION FACTOR"/>
    <property type="match status" value="1"/>
</dbReference>
<dbReference type="Gene3D" id="3.30.160.60">
    <property type="entry name" value="Classic Zinc Finger"/>
    <property type="match status" value="1"/>
</dbReference>
<dbReference type="PANTHER" id="PTHR23110:SF99">
    <property type="entry name" value="BROAD-COMPLEX CORE PROTEIN ISOFORM 6"/>
    <property type="match status" value="1"/>
</dbReference>
<keyword evidence="11" id="KW-1185">Reference proteome</keyword>
<dbReference type="EMBL" id="CAJPEV010001958">
    <property type="protein sequence ID" value="CAG0895073.1"/>
    <property type="molecule type" value="Genomic_DNA"/>
</dbReference>
<feature type="region of interest" description="Disordered" evidence="7">
    <location>
        <begin position="114"/>
        <end position="171"/>
    </location>
</feature>
<dbReference type="InterPro" id="IPR036236">
    <property type="entry name" value="Znf_C2H2_sf"/>
</dbReference>
<feature type="coiled-coil region" evidence="6">
    <location>
        <begin position="198"/>
        <end position="225"/>
    </location>
</feature>
<evidence type="ECO:0000256" key="7">
    <source>
        <dbReference type="SAM" id="MobiDB-lite"/>
    </source>
</evidence>
<feature type="compositionally biased region" description="Polar residues" evidence="7">
    <location>
        <begin position="272"/>
        <end position="282"/>
    </location>
</feature>